<dbReference type="InterPro" id="IPR020846">
    <property type="entry name" value="MFS_dom"/>
</dbReference>
<dbReference type="Gene3D" id="1.20.1250.20">
    <property type="entry name" value="MFS general substrate transporter like domains"/>
    <property type="match status" value="2"/>
</dbReference>
<gene>
    <name evidence="8" type="ORF">H2204_006264</name>
</gene>
<dbReference type="EMBL" id="JAPDRN010000038">
    <property type="protein sequence ID" value="KAJ9634439.1"/>
    <property type="molecule type" value="Genomic_DNA"/>
</dbReference>
<evidence type="ECO:0000256" key="5">
    <source>
        <dbReference type="ARBA" id="ARBA00023136"/>
    </source>
</evidence>
<comment type="caution">
    <text evidence="8">The sequence shown here is derived from an EMBL/GenBank/DDBJ whole genome shotgun (WGS) entry which is preliminary data.</text>
</comment>
<keyword evidence="4 6" id="KW-1133">Transmembrane helix</keyword>
<feature type="transmembrane region" description="Helical" evidence="6">
    <location>
        <begin position="372"/>
        <end position="391"/>
    </location>
</feature>
<feature type="domain" description="Major facilitator superfamily (MFS) profile" evidence="7">
    <location>
        <begin position="71"/>
        <end position="498"/>
    </location>
</feature>
<evidence type="ECO:0000256" key="4">
    <source>
        <dbReference type="ARBA" id="ARBA00022989"/>
    </source>
</evidence>
<evidence type="ECO:0000259" key="7">
    <source>
        <dbReference type="PROSITE" id="PS50850"/>
    </source>
</evidence>
<comment type="subcellular location">
    <subcellularLocation>
        <location evidence="1">Membrane</location>
        <topology evidence="1">Multi-pass membrane protein</topology>
    </subcellularLocation>
</comment>
<feature type="transmembrane region" description="Helical" evidence="6">
    <location>
        <begin position="204"/>
        <end position="224"/>
    </location>
</feature>
<keyword evidence="3 6" id="KW-0812">Transmembrane</keyword>
<feature type="transmembrane region" description="Helical" evidence="6">
    <location>
        <begin position="342"/>
        <end position="360"/>
    </location>
</feature>
<dbReference type="Pfam" id="PF07690">
    <property type="entry name" value="MFS_1"/>
    <property type="match status" value="1"/>
</dbReference>
<evidence type="ECO:0000313" key="9">
    <source>
        <dbReference type="Proteomes" id="UP001172681"/>
    </source>
</evidence>
<dbReference type="GO" id="GO:0016020">
    <property type="term" value="C:membrane"/>
    <property type="evidence" value="ECO:0007669"/>
    <property type="project" value="UniProtKB-SubCell"/>
</dbReference>
<feature type="transmembrane region" description="Helical" evidence="6">
    <location>
        <begin position="437"/>
        <end position="458"/>
    </location>
</feature>
<dbReference type="Proteomes" id="UP001172681">
    <property type="component" value="Unassembled WGS sequence"/>
</dbReference>
<evidence type="ECO:0000256" key="2">
    <source>
        <dbReference type="ARBA" id="ARBA00022448"/>
    </source>
</evidence>
<accession>A0AA39CY20</accession>
<feature type="transmembrane region" description="Helical" evidence="6">
    <location>
        <begin position="307"/>
        <end position="330"/>
    </location>
</feature>
<dbReference type="AlphaFoldDB" id="A0AA39CY20"/>
<keyword evidence="5 6" id="KW-0472">Membrane</keyword>
<dbReference type="PROSITE" id="PS50850">
    <property type="entry name" value="MFS"/>
    <property type="match status" value="1"/>
</dbReference>
<dbReference type="GO" id="GO:0022857">
    <property type="term" value="F:transmembrane transporter activity"/>
    <property type="evidence" value="ECO:0007669"/>
    <property type="project" value="InterPro"/>
</dbReference>
<dbReference type="InterPro" id="IPR036259">
    <property type="entry name" value="MFS_trans_sf"/>
</dbReference>
<evidence type="ECO:0000256" key="1">
    <source>
        <dbReference type="ARBA" id="ARBA00004141"/>
    </source>
</evidence>
<evidence type="ECO:0000313" key="8">
    <source>
        <dbReference type="EMBL" id="KAJ9634439.1"/>
    </source>
</evidence>
<feature type="transmembrane region" description="Helical" evidence="6">
    <location>
        <begin position="114"/>
        <end position="132"/>
    </location>
</feature>
<reference evidence="8" key="1">
    <citation type="submission" date="2022-10" db="EMBL/GenBank/DDBJ databases">
        <title>Culturing micro-colonial fungi from biological soil crusts in the Mojave desert and describing Neophaeococcomyces mojavensis, and introducing the new genera and species Taxawa tesnikishii.</title>
        <authorList>
            <person name="Kurbessoian T."/>
            <person name="Stajich J.E."/>
        </authorList>
    </citation>
    <scope>NUCLEOTIDE SEQUENCE</scope>
    <source>
        <strain evidence="8">TK_35</strain>
    </source>
</reference>
<organism evidence="8 9">
    <name type="scientific">Knufia peltigerae</name>
    <dbReference type="NCBI Taxonomy" id="1002370"/>
    <lineage>
        <taxon>Eukaryota</taxon>
        <taxon>Fungi</taxon>
        <taxon>Dikarya</taxon>
        <taxon>Ascomycota</taxon>
        <taxon>Pezizomycotina</taxon>
        <taxon>Eurotiomycetes</taxon>
        <taxon>Chaetothyriomycetidae</taxon>
        <taxon>Chaetothyriales</taxon>
        <taxon>Trichomeriaceae</taxon>
        <taxon>Knufia</taxon>
    </lineage>
</organism>
<evidence type="ECO:0000256" key="3">
    <source>
        <dbReference type="ARBA" id="ARBA00022692"/>
    </source>
</evidence>
<protein>
    <recommendedName>
        <fullName evidence="7">Major facilitator superfamily (MFS) profile domain-containing protein</fullName>
    </recommendedName>
</protein>
<dbReference type="SUPFAM" id="SSF103473">
    <property type="entry name" value="MFS general substrate transporter"/>
    <property type="match status" value="1"/>
</dbReference>
<proteinExistence type="predicted"/>
<evidence type="ECO:0000256" key="6">
    <source>
        <dbReference type="SAM" id="Phobius"/>
    </source>
</evidence>
<dbReference type="PANTHER" id="PTHR43791:SF36">
    <property type="entry name" value="TRANSPORTER, PUTATIVE (AFU_ORTHOLOGUE AFUA_6G08340)-RELATED"/>
    <property type="match status" value="1"/>
</dbReference>
<keyword evidence="2" id="KW-0813">Transport</keyword>
<name>A0AA39CY20_9EURO</name>
<feature type="transmembrane region" description="Helical" evidence="6">
    <location>
        <begin position="169"/>
        <end position="192"/>
    </location>
</feature>
<sequence length="556" mass="61701">MLGFTAFSNAREAVEAEGVLIGGWSLRRAMWPKTVDGIHDSSQDRVEHVAAIQDWDAAEEAALVRKIDLRVLLPCCIVYFLAYLDRANMGFVNIMQAGTSHSFEESLHLKGTDFNWAVSITYFMVTVLLMPSNLLMKRFGAKKYFPVIMALFGTIVMTMAAVHNYDGLLAARFFLGVPEAGVVPTTIMYFSFWYKPTERAWRIGIFHAANALASGVGGFLAVAIDHLDGRAGLESWRWLFIIEGLLPIIMAVPVYFLLLTFPETSPALTDRERHIAINRFGRGATRSTDVTWEWRAFVAVMKRPSTYVFFVSYICLLIVAVALGTFLPTILKVFAKFSSTKANEYTSAVYFAAIVCYAVWSWHSDWTRERMWHYILPAMGAIPCFAVWTYVGSHESFSGIKPISLYGLAFLGNLVSIAQPAALSYRSSTLYGASEQAVGGAIAVASLSIASIIGPQIFPSRDAPWYVPGFSAACSTIAFTIVSFASLPVWLLMEARSRKKKTGHAMPLRAMEDAEHSMISAAAMARLHEQNMIENKVDVEAPKHVEEIPMEGQTKH</sequence>
<feature type="transmembrane region" description="Helical" evidence="6">
    <location>
        <begin position="236"/>
        <end position="261"/>
    </location>
</feature>
<feature type="transmembrane region" description="Helical" evidence="6">
    <location>
        <begin position="403"/>
        <end position="425"/>
    </location>
</feature>
<dbReference type="InterPro" id="IPR011701">
    <property type="entry name" value="MFS"/>
</dbReference>
<dbReference type="PANTHER" id="PTHR43791">
    <property type="entry name" value="PERMEASE-RELATED"/>
    <property type="match status" value="1"/>
</dbReference>
<feature type="transmembrane region" description="Helical" evidence="6">
    <location>
        <begin position="470"/>
        <end position="492"/>
    </location>
</feature>
<feature type="transmembrane region" description="Helical" evidence="6">
    <location>
        <begin position="144"/>
        <end position="163"/>
    </location>
</feature>
<keyword evidence="9" id="KW-1185">Reference proteome</keyword>